<dbReference type="Gene3D" id="3.40.50.1110">
    <property type="entry name" value="SGNH hydrolase"/>
    <property type="match status" value="1"/>
</dbReference>
<dbReference type="PANTHER" id="PTHR30383">
    <property type="entry name" value="THIOESTERASE 1/PROTEASE 1/LYSOPHOSPHOLIPASE L1"/>
    <property type="match status" value="1"/>
</dbReference>
<dbReference type="PANTHER" id="PTHR30383:SF5">
    <property type="entry name" value="SGNH HYDROLASE-TYPE ESTERASE DOMAIN-CONTAINING PROTEIN"/>
    <property type="match status" value="1"/>
</dbReference>
<name>A0A173ZBS9_9FIRM</name>
<dbReference type="RefSeq" id="WP_055199843.1">
    <property type="nucleotide sequence ID" value="NZ_BTHH01000004.1"/>
</dbReference>
<dbReference type="InterPro" id="IPR013830">
    <property type="entry name" value="SGNH_hydro"/>
</dbReference>
<protein>
    <submittedName>
        <fullName evidence="2">GDSL-like Lipase/Acylhydrolase</fullName>
    </submittedName>
</protein>
<dbReference type="AlphaFoldDB" id="A0A173ZBS9"/>
<dbReference type="eggNOG" id="COG2755">
    <property type="taxonomic scope" value="Bacteria"/>
</dbReference>
<dbReference type="InterPro" id="IPR036514">
    <property type="entry name" value="SGNH_hydro_sf"/>
</dbReference>
<organism evidence="2 3">
    <name type="scientific">Blautia wexlerae</name>
    <dbReference type="NCBI Taxonomy" id="418240"/>
    <lineage>
        <taxon>Bacteria</taxon>
        <taxon>Bacillati</taxon>
        <taxon>Bacillota</taxon>
        <taxon>Clostridia</taxon>
        <taxon>Lachnospirales</taxon>
        <taxon>Lachnospiraceae</taxon>
        <taxon>Blautia</taxon>
    </lineage>
</organism>
<dbReference type="EMBL" id="CYZN01000005">
    <property type="protein sequence ID" value="CUN73129.1"/>
    <property type="molecule type" value="Genomic_DNA"/>
</dbReference>
<evidence type="ECO:0000313" key="2">
    <source>
        <dbReference type="EMBL" id="CUN73129.1"/>
    </source>
</evidence>
<dbReference type="Pfam" id="PF13472">
    <property type="entry name" value="Lipase_GDSL_2"/>
    <property type="match status" value="1"/>
</dbReference>
<dbReference type="InterPro" id="IPR051532">
    <property type="entry name" value="Ester_Hydrolysis_Enzymes"/>
</dbReference>
<feature type="domain" description="SGNH hydrolase-type esterase" evidence="1">
    <location>
        <begin position="5"/>
        <end position="216"/>
    </location>
</feature>
<accession>A0A173ZBS9</accession>
<reference evidence="2 3" key="1">
    <citation type="submission" date="2015-09" db="EMBL/GenBank/DDBJ databases">
        <authorList>
            <consortium name="Pathogen Informatics"/>
        </authorList>
    </citation>
    <scope>NUCLEOTIDE SEQUENCE [LARGE SCALE GENOMIC DNA]</scope>
    <source>
        <strain evidence="2 3">2789STDY5834863</strain>
    </source>
</reference>
<dbReference type="GO" id="GO:0004622">
    <property type="term" value="F:phosphatidylcholine lysophospholipase activity"/>
    <property type="evidence" value="ECO:0007669"/>
    <property type="project" value="TreeGrafter"/>
</dbReference>
<evidence type="ECO:0000313" key="3">
    <source>
        <dbReference type="Proteomes" id="UP000095431"/>
    </source>
</evidence>
<dbReference type="SUPFAM" id="SSF52266">
    <property type="entry name" value="SGNH hydrolase"/>
    <property type="match status" value="1"/>
</dbReference>
<gene>
    <name evidence="2" type="ORF">ERS852478_00918</name>
</gene>
<sequence length="232" mass="26597">MQIICLGDSITDCNHLFEDFPLGNGYVQILSEMFRNQPPSFSISADTVRRSSSAVQLTDRSTGAIHFRNCGIDGFTVARVLENIRQHRIFLHCSPVITLLIGINDIGLIMNTDRTDSQKEQMMREFATHYNELLNLLTADARQVILMEPFIFPHPEEYETWIPYVHTMSDIIRQLSVRFRLPFLPLHNYFNKEATQSGFDAITTDGIHLTLYGHKLLAEKLFPLLQSIDNNP</sequence>
<evidence type="ECO:0000259" key="1">
    <source>
        <dbReference type="Pfam" id="PF13472"/>
    </source>
</evidence>
<keyword evidence="2" id="KW-0378">Hydrolase</keyword>
<proteinExistence type="predicted"/>
<dbReference type="Proteomes" id="UP000095431">
    <property type="component" value="Unassembled WGS sequence"/>
</dbReference>